<name>T1AQ41_9ZZZZ</name>
<comment type="caution">
    <text evidence="1">The sequence shown here is derived from an EMBL/GenBank/DDBJ whole genome shotgun (WGS) entry which is preliminary data.</text>
</comment>
<gene>
    <name evidence="1" type="ORF">B1B_13628</name>
</gene>
<dbReference type="Gene3D" id="3.40.830.10">
    <property type="entry name" value="LigB-like"/>
    <property type="match status" value="1"/>
</dbReference>
<dbReference type="EMBL" id="AUZY01008973">
    <property type="protein sequence ID" value="EQD44160.1"/>
    <property type="molecule type" value="Genomic_DNA"/>
</dbReference>
<organism evidence="1">
    <name type="scientific">mine drainage metagenome</name>
    <dbReference type="NCBI Taxonomy" id="410659"/>
    <lineage>
        <taxon>unclassified sequences</taxon>
        <taxon>metagenomes</taxon>
        <taxon>ecological metagenomes</taxon>
    </lineage>
</organism>
<dbReference type="InterPro" id="IPR002737">
    <property type="entry name" value="MEMO1_fam"/>
</dbReference>
<evidence type="ECO:0000313" key="1">
    <source>
        <dbReference type="EMBL" id="EQD44160.1"/>
    </source>
</evidence>
<protein>
    <submittedName>
        <fullName evidence="1">UPF0103/Mediator of ErbB2-driven cell motility (Memo), related domain protein</fullName>
    </submittedName>
</protein>
<proteinExistence type="predicted"/>
<dbReference type="Pfam" id="PF01875">
    <property type="entry name" value="Memo"/>
    <property type="match status" value="1"/>
</dbReference>
<dbReference type="AlphaFoldDB" id="T1AQ41"/>
<reference evidence="1" key="2">
    <citation type="journal article" date="2014" name="ISME J.">
        <title>Microbial stratification in low pH oxic and suboxic macroscopic growths along an acid mine drainage.</title>
        <authorList>
            <person name="Mendez-Garcia C."/>
            <person name="Mesa V."/>
            <person name="Sprenger R.R."/>
            <person name="Richter M."/>
            <person name="Diez M.S."/>
            <person name="Solano J."/>
            <person name="Bargiela R."/>
            <person name="Golyshina O.V."/>
            <person name="Manteca A."/>
            <person name="Ramos J.L."/>
            <person name="Gallego J.R."/>
            <person name="Llorente I."/>
            <person name="Martins Dos Santos V.A."/>
            <person name="Jensen O.N."/>
            <person name="Pelaez A.I."/>
            <person name="Sanchez J."/>
            <person name="Ferrer M."/>
        </authorList>
    </citation>
    <scope>NUCLEOTIDE SEQUENCE</scope>
</reference>
<feature type="non-terminal residue" evidence="1">
    <location>
        <position position="1"/>
    </location>
</feature>
<sequence length="82" mass="8715">RRKDAHALEALVTLSAEDLYRRVESEGITMCGVAPVTVLLSALEGTPARAEVLSYQDSADAEPMDRVVGYASVAIREPTPGA</sequence>
<accession>T1AQ41</accession>
<reference evidence="1" key="1">
    <citation type="submission" date="2013-08" db="EMBL/GenBank/DDBJ databases">
        <authorList>
            <person name="Mendez C."/>
            <person name="Richter M."/>
            <person name="Ferrer M."/>
            <person name="Sanchez J."/>
        </authorList>
    </citation>
    <scope>NUCLEOTIDE SEQUENCE</scope>
</reference>
<dbReference type="NCBIfam" id="TIGR04336">
    <property type="entry name" value="AmmeMemoSam_B"/>
    <property type="match status" value="1"/>
</dbReference>